<proteinExistence type="predicted"/>
<comment type="caution">
    <text evidence="1">The sequence shown here is derived from an EMBL/GenBank/DDBJ whole genome shotgun (WGS) entry which is preliminary data.</text>
</comment>
<protein>
    <submittedName>
        <fullName evidence="1">Uncharacterized protein</fullName>
    </submittedName>
</protein>
<name>A0A1F4U6N2_UNCSA</name>
<gene>
    <name evidence="1" type="ORF">A2438_06410</name>
</gene>
<dbReference type="EMBL" id="MEUJ01000003">
    <property type="protein sequence ID" value="OGC40628.1"/>
    <property type="molecule type" value="Genomic_DNA"/>
</dbReference>
<reference evidence="1 2" key="1">
    <citation type="journal article" date="2016" name="Nat. Commun.">
        <title>Thousands of microbial genomes shed light on interconnected biogeochemical processes in an aquifer system.</title>
        <authorList>
            <person name="Anantharaman K."/>
            <person name="Brown C.T."/>
            <person name="Hug L.A."/>
            <person name="Sharon I."/>
            <person name="Castelle C.J."/>
            <person name="Probst A.J."/>
            <person name="Thomas B.C."/>
            <person name="Singh A."/>
            <person name="Wilkins M.J."/>
            <person name="Karaoz U."/>
            <person name="Brodie E.L."/>
            <person name="Williams K.H."/>
            <person name="Hubbard S.S."/>
            <person name="Banfield J.F."/>
        </authorList>
    </citation>
    <scope>NUCLEOTIDE SEQUENCE [LARGE SCALE GENOMIC DNA]</scope>
</reference>
<evidence type="ECO:0000313" key="1">
    <source>
        <dbReference type="EMBL" id="OGC40628.1"/>
    </source>
</evidence>
<organism evidence="1 2">
    <name type="scientific">candidate division WOR-1 bacterium RIFOXYC2_FULL_46_14</name>
    <dbReference type="NCBI Taxonomy" id="1802587"/>
    <lineage>
        <taxon>Bacteria</taxon>
        <taxon>Bacillati</taxon>
        <taxon>Saganbacteria</taxon>
    </lineage>
</organism>
<dbReference type="Proteomes" id="UP000179242">
    <property type="component" value="Unassembled WGS sequence"/>
</dbReference>
<evidence type="ECO:0000313" key="2">
    <source>
        <dbReference type="Proteomes" id="UP000179242"/>
    </source>
</evidence>
<sequence length="173" mass="19545">MSDNYFLQSLAPLNSREFQGYTARYSPKAPKAVSIKTREGNKRVYYDVYLATGMTKVRVCQGKGKSEECRLDDRENLRPKILEKEVLGDCNKMAESHCKAARAAVESADNFLGFLEREGDLLSISDNNEKPKKEIMAEMAKRVARQLQEADILVDNCKAAQLTCRQLEGFVVK</sequence>
<dbReference type="AlphaFoldDB" id="A0A1F4U6N2"/>
<accession>A0A1F4U6N2</accession>